<dbReference type="PANTHER" id="PTHR43317">
    <property type="entry name" value="THERMOSPERMINE SYNTHASE ACAULIS5"/>
    <property type="match status" value="1"/>
</dbReference>
<keyword evidence="3 4" id="KW-0620">Polyamine biosynthesis</keyword>
<feature type="active site" description="Proton acceptor" evidence="4 5">
    <location>
        <position position="185"/>
    </location>
</feature>
<comment type="pathway">
    <text evidence="4">Amine and polyamine biosynthesis; spermidine biosynthesis; spermidine from putrescine: step 1/1.</text>
</comment>
<keyword evidence="4" id="KW-0472">Membrane</keyword>
<feature type="transmembrane region" description="Helical" evidence="4">
    <location>
        <begin position="6"/>
        <end position="25"/>
    </location>
</feature>
<feature type="domain" description="PABS" evidence="6">
    <location>
        <begin position="23"/>
        <end position="268"/>
    </location>
</feature>
<dbReference type="EC" id="2.5.1.16" evidence="4"/>
<organism evidence="7 8">
    <name type="scientific">Brevibacillus choshinensis</name>
    <dbReference type="NCBI Taxonomy" id="54911"/>
    <lineage>
        <taxon>Bacteria</taxon>
        <taxon>Bacillati</taxon>
        <taxon>Bacillota</taxon>
        <taxon>Bacilli</taxon>
        <taxon>Bacillales</taxon>
        <taxon>Paenibacillaceae</taxon>
        <taxon>Brevibacillus</taxon>
    </lineage>
</organism>
<keyword evidence="4" id="KW-1133">Transmembrane helix</keyword>
<evidence type="ECO:0000256" key="1">
    <source>
        <dbReference type="ARBA" id="ARBA00007867"/>
    </source>
</evidence>
<dbReference type="Pfam" id="PF01564">
    <property type="entry name" value="Spermine_synth"/>
    <property type="match status" value="1"/>
</dbReference>
<dbReference type="EMBL" id="LJJB01000010">
    <property type="protein sequence ID" value="KQL46999.1"/>
    <property type="molecule type" value="Genomic_DNA"/>
</dbReference>
<feature type="binding site" evidence="4">
    <location>
        <begin position="167"/>
        <end position="168"/>
    </location>
    <ligand>
        <name>S-methyl-5'-thioadenosine</name>
        <dbReference type="ChEBI" id="CHEBI:17509"/>
    </ligand>
</feature>
<keyword evidence="2 4" id="KW-0808">Transferase</keyword>
<sequence length="325" mass="37792">MMELLWIATGVVSTLIFVGLFWVYWHFEGDRSLREYVSEDEEPEGKYRILQKVQTPTQRVALVEHEDKLLVYSNGYVMFGTTEDEDMYGEAMIHIPVSIAEKRERVLLIGAGGGITTREVLRYPDVKEITVIDIDPVMIEFGKTLEPLVKFNQGSLNHPKVRTVVEDGRVFLEKNEDKWDVIILDLPEPTMESLGLSRLYSWEFYHLLKERLNPGGVVGIACSVLSNTPEYYWTIQATLKAAGFSVLPYHFDVIVEHEEDWGYCVAATRPISPADVNILVPNRYLNRDRLKDMFHIRYGYWKYWEEDEIQTDRNRVLAYIQNEDI</sequence>
<evidence type="ECO:0000256" key="5">
    <source>
        <dbReference type="PROSITE-ProRule" id="PRU00354"/>
    </source>
</evidence>
<dbReference type="InterPro" id="IPR001045">
    <property type="entry name" value="Spermi_synthase"/>
</dbReference>
<comment type="subunit">
    <text evidence="4">Homodimer or homotetramer.</text>
</comment>
<dbReference type="RefSeq" id="WP_055746097.1">
    <property type="nucleotide sequence ID" value="NZ_LJJB01000010.1"/>
</dbReference>
<feature type="binding site" evidence="4">
    <location>
        <position position="133"/>
    </location>
    <ligand>
        <name>S-methyl-5'-thioadenosine</name>
        <dbReference type="ChEBI" id="CHEBI:17509"/>
    </ligand>
</feature>
<comment type="function">
    <text evidence="4">Catalyzes the irreversible transfer of a propylamine group from the amino donor S-adenosylmethioninamine (decarboxy-AdoMet) to putrescine (1,4-diaminobutane) to yield spermidine.</text>
</comment>
<dbReference type="InterPro" id="IPR030374">
    <property type="entry name" value="PABS"/>
</dbReference>
<comment type="similarity">
    <text evidence="1 4">Belongs to the spermidine/spermine synthase family.</text>
</comment>
<comment type="subcellular location">
    <subcellularLocation>
        <location evidence="4">Cell membrane</location>
        <topology evidence="4">Single-pass membrane protein</topology>
    </subcellularLocation>
</comment>
<keyword evidence="4" id="KW-0745">Spermidine biosynthesis</keyword>
<dbReference type="Proteomes" id="UP000051063">
    <property type="component" value="Unassembled WGS sequence"/>
</dbReference>
<dbReference type="PANTHER" id="PTHR43317:SF1">
    <property type="entry name" value="THERMOSPERMINE SYNTHASE ACAULIS5"/>
    <property type="match status" value="1"/>
</dbReference>
<dbReference type="Gene3D" id="3.40.50.150">
    <property type="entry name" value="Vaccinia Virus protein VP39"/>
    <property type="match status" value="1"/>
</dbReference>
<dbReference type="InterPro" id="IPR029063">
    <property type="entry name" value="SAM-dependent_MTases_sf"/>
</dbReference>
<evidence type="ECO:0000256" key="4">
    <source>
        <dbReference type="HAMAP-Rule" id="MF_00198"/>
    </source>
</evidence>
<dbReference type="HAMAP" id="MF_00198">
    <property type="entry name" value="Spermidine_synth"/>
    <property type="match status" value="1"/>
</dbReference>
<keyword evidence="8" id="KW-1185">Reference proteome</keyword>
<evidence type="ECO:0000313" key="7">
    <source>
        <dbReference type="EMBL" id="KQL46999.1"/>
    </source>
</evidence>
<dbReference type="PROSITE" id="PS51006">
    <property type="entry name" value="PABS_2"/>
    <property type="match status" value="1"/>
</dbReference>
<comment type="catalytic activity">
    <reaction evidence="4">
        <text>S-adenosyl 3-(methylsulfanyl)propylamine + putrescine = S-methyl-5'-thioadenosine + spermidine + H(+)</text>
        <dbReference type="Rhea" id="RHEA:12721"/>
        <dbReference type="ChEBI" id="CHEBI:15378"/>
        <dbReference type="ChEBI" id="CHEBI:17509"/>
        <dbReference type="ChEBI" id="CHEBI:57443"/>
        <dbReference type="ChEBI" id="CHEBI:57834"/>
        <dbReference type="ChEBI" id="CHEBI:326268"/>
        <dbReference type="EC" id="2.5.1.16"/>
    </reaction>
</comment>
<dbReference type="CDD" id="cd02440">
    <property type="entry name" value="AdoMet_MTases"/>
    <property type="match status" value="1"/>
</dbReference>
<dbReference type="SUPFAM" id="SSF53335">
    <property type="entry name" value="S-adenosyl-L-methionine-dependent methyltransferases"/>
    <property type="match status" value="1"/>
</dbReference>
<keyword evidence="4" id="KW-0963">Cytoplasm</keyword>
<evidence type="ECO:0000256" key="3">
    <source>
        <dbReference type="ARBA" id="ARBA00023115"/>
    </source>
</evidence>
<gene>
    <name evidence="4" type="primary">speE</name>
    <name evidence="7" type="ORF">AN963_19305</name>
</gene>
<evidence type="ECO:0000256" key="2">
    <source>
        <dbReference type="ARBA" id="ARBA00022679"/>
    </source>
</evidence>
<keyword evidence="4" id="KW-0812">Transmembrane</keyword>
<accession>A0ABR5N8Q7</accession>
<evidence type="ECO:0000259" key="6">
    <source>
        <dbReference type="PROSITE" id="PS51006"/>
    </source>
</evidence>
<protein>
    <recommendedName>
        <fullName evidence="4">Polyamine aminopropyltransferase</fullName>
    </recommendedName>
    <alternativeName>
        <fullName evidence="4">Putrescine aminopropyltransferase</fullName>
        <shortName evidence="4">PAPT</shortName>
    </alternativeName>
    <alternativeName>
        <fullName evidence="4">Spermidine synthase</fullName>
        <shortName evidence="4">SPDS</shortName>
        <shortName evidence="4">SPDSY</shortName>
        <ecNumber evidence="4">2.5.1.16</ecNumber>
    </alternativeName>
</protein>
<comment type="caution">
    <text evidence="7">The sequence shown here is derived from an EMBL/GenBank/DDBJ whole genome shotgun (WGS) entry which is preliminary data.</text>
</comment>
<evidence type="ECO:0000313" key="8">
    <source>
        <dbReference type="Proteomes" id="UP000051063"/>
    </source>
</evidence>
<proteinExistence type="inferred from homology"/>
<name>A0ABR5N8Q7_BRECH</name>
<reference evidence="7 8" key="1">
    <citation type="submission" date="2015-09" db="EMBL/GenBank/DDBJ databases">
        <title>Genome sequencing project for genomic taxonomy and phylogenomics of Bacillus-like bacteria.</title>
        <authorList>
            <person name="Liu B."/>
            <person name="Wang J."/>
            <person name="Zhu Y."/>
            <person name="Liu G."/>
            <person name="Chen Q."/>
            <person name="Chen Z."/>
            <person name="Lan J."/>
            <person name="Che J."/>
            <person name="Ge C."/>
            <person name="Shi H."/>
            <person name="Pan Z."/>
            <person name="Liu X."/>
        </authorList>
    </citation>
    <scope>NUCLEOTIDE SEQUENCE [LARGE SCALE GENOMIC DNA]</scope>
    <source>
        <strain evidence="7 8">DSM 8552</strain>
    </source>
</reference>
<comment type="caution">
    <text evidence="4">Lacks conserved residue(s) required for the propagation of feature annotation.</text>
</comment>
<feature type="binding site" evidence="4">
    <location>
        <position position="58"/>
    </location>
    <ligand>
        <name>S-methyl-5'-thioadenosine</name>
        <dbReference type="ChEBI" id="CHEBI:17509"/>
    </ligand>
</feature>